<accession>A0A662Z466</accession>
<dbReference type="AlphaFoldDB" id="A0A662Z466"/>
<evidence type="ECO:0000313" key="1">
    <source>
        <dbReference type="EMBL" id="SEW07881.1"/>
    </source>
</evidence>
<dbReference type="InterPro" id="IPR043137">
    <property type="entry name" value="GGT_ssub_C"/>
</dbReference>
<dbReference type="EMBL" id="FOIT01000004">
    <property type="protein sequence ID" value="SEW07881.1"/>
    <property type="molecule type" value="Genomic_DNA"/>
</dbReference>
<gene>
    <name evidence="1" type="ORF">SAMN05192557_1524</name>
</gene>
<dbReference type="PRINTS" id="PR01210">
    <property type="entry name" value="GGTRANSPTASE"/>
</dbReference>
<dbReference type="GO" id="GO:0016787">
    <property type="term" value="F:hydrolase activity"/>
    <property type="evidence" value="ECO:0007669"/>
    <property type="project" value="UniProtKB-KW"/>
</dbReference>
<name>A0A662Z466_9STAP</name>
<evidence type="ECO:0000313" key="2">
    <source>
        <dbReference type="Proteomes" id="UP000243605"/>
    </source>
</evidence>
<keyword evidence="2" id="KW-1185">Reference proteome</keyword>
<reference evidence="1 2" key="1">
    <citation type="submission" date="2016-10" db="EMBL/GenBank/DDBJ databases">
        <authorList>
            <person name="Varghese N."/>
            <person name="Submissions S."/>
        </authorList>
    </citation>
    <scope>NUCLEOTIDE SEQUENCE [LARGE SCALE GENOMIC DNA]</scope>
    <source>
        <strain evidence="1 2">IBRC-M10081</strain>
    </source>
</reference>
<dbReference type="PANTHER" id="PTHR43881:SF1">
    <property type="entry name" value="GAMMA-GLUTAMYLTRANSPEPTIDASE (AFU_ORTHOLOGUE AFUA_4G13580)"/>
    <property type="match status" value="1"/>
</dbReference>
<keyword evidence="1" id="KW-0378">Hydrolase</keyword>
<organism evidence="1 2">
    <name type="scientific">Aliicoccus persicus</name>
    <dbReference type="NCBI Taxonomy" id="930138"/>
    <lineage>
        <taxon>Bacteria</taxon>
        <taxon>Bacillati</taxon>
        <taxon>Bacillota</taxon>
        <taxon>Bacilli</taxon>
        <taxon>Bacillales</taxon>
        <taxon>Staphylococcaceae</taxon>
        <taxon>Aliicoccus</taxon>
    </lineage>
</organism>
<dbReference type="Proteomes" id="UP000243605">
    <property type="component" value="Unassembled WGS sequence"/>
</dbReference>
<sequence length="530" mass="57893">MKHYNYPYQNSRFSTYSKRGMVATSHPSASQAGMQMLAQGGNAVDAAIATAAMLTVVEPTSNGIGGDAFMIAWINGELVGMNASGRSPKKLSMDEIMGRGFEALPKFGWLPVNIPGVPGAWGSLIEKYGRLSLKEVLAPAITAAREGFVLTPTVAKFWKNAYRNFKNHEANFPELKHWFETFGEAEVGTVKKLPFHAQTLETLAEEGSDSFYTGSLAEKIVKFSSEAGGLITKEDLKAFKVEYVTPITKNYKGYDIHEIPPNGDGITALMALGMLQGDDFASLDANAYHHQIEAMKLSFADTMKFVSDADTMRVTSEAMLDDMYLKARRALIGEEAEVREHGDLERSGTVYLATADQFGNMVSYIQSNYMGFGSGVVVPETGIALQNRGHNFSMNKEDANYVGGGKRTFHTIIPGFITKDGVPVGPFGVMGGFMQPQGHLQVAMNLIDFGMNPQSALDAPRWQYIQDKTVEVEDRFPADIARELMRRGHNIKVNLEPNSFGRGQVIMRDPKTGALVGGTESRTDGSISAL</sequence>
<dbReference type="InterPro" id="IPR029055">
    <property type="entry name" value="Ntn_hydrolases_N"/>
</dbReference>
<proteinExistence type="predicted"/>
<dbReference type="RefSeq" id="WP_091475392.1">
    <property type="nucleotide sequence ID" value="NZ_FOIT01000004.1"/>
</dbReference>
<dbReference type="Pfam" id="PF01019">
    <property type="entry name" value="G_glu_transpept"/>
    <property type="match status" value="1"/>
</dbReference>
<dbReference type="PANTHER" id="PTHR43881">
    <property type="entry name" value="GAMMA-GLUTAMYLTRANSPEPTIDASE (AFU_ORTHOLOGUE AFUA_4G13580)"/>
    <property type="match status" value="1"/>
</dbReference>
<dbReference type="InterPro" id="IPR043138">
    <property type="entry name" value="GGT_lsub"/>
</dbReference>
<protein>
    <submittedName>
        <fullName evidence="1">Gamma-glutamyltranspeptidase / glutathione hydrolase</fullName>
    </submittedName>
</protein>
<dbReference type="InterPro" id="IPR052896">
    <property type="entry name" value="GGT-like_enzyme"/>
</dbReference>
<dbReference type="Gene3D" id="3.60.20.40">
    <property type="match status" value="1"/>
</dbReference>
<dbReference type="OrthoDB" id="9781342at2"/>
<dbReference type="SUPFAM" id="SSF56235">
    <property type="entry name" value="N-terminal nucleophile aminohydrolases (Ntn hydrolases)"/>
    <property type="match status" value="1"/>
</dbReference>
<dbReference type="Gene3D" id="1.10.246.130">
    <property type="match status" value="1"/>
</dbReference>